<dbReference type="EMBL" id="AGRJ01000190">
    <property type="protein sequence ID" value="EHO50207.1"/>
    <property type="molecule type" value="Genomic_DNA"/>
</dbReference>
<reference evidence="1 2" key="1">
    <citation type="submission" date="2011-09" db="EMBL/GenBank/DDBJ databases">
        <authorList>
            <person name="Weinstock G."/>
            <person name="Sodergren E."/>
            <person name="Clifton S."/>
            <person name="Fulton L."/>
            <person name="Fulton B."/>
            <person name="Courtney L."/>
            <person name="Fronick C."/>
            <person name="Harrison M."/>
            <person name="Strong C."/>
            <person name="Farmer C."/>
            <person name="Delahaunty K."/>
            <person name="Markovic C."/>
            <person name="Hall O."/>
            <person name="Minx P."/>
            <person name="Tomlinson C."/>
            <person name="Mitreva M."/>
            <person name="Hou S."/>
            <person name="Chen J."/>
            <person name="Wollam A."/>
            <person name="Pepin K.H."/>
            <person name="Johnson M."/>
            <person name="Bhonagiri V."/>
            <person name="Zhang X."/>
            <person name="Suruliraj S."/>
            <person name="Warren W."/>
            <person name="Chinwalla A."/>
            <person name="Mardis E.R."/>
            <person name="Wilson R.K."/>
        </authorList>
    </citation>
    <scope>NUCLEOTIDE SEQUENCE [LARGE SCALE GENOMIC DNA]</scope>
    <source>
        <strain evidence="1 2">F0435</strain>
    </source>
</reference>
<protein>
    <submittedName>
        <fullName evidence="1">Uncharacterized protein</fullName>
    </submittedName>
</protein>
<sequence>MVFEEKLVVVSIMASQHGFEQVKFFCFFDLDGKNLTLRYLNEH</sequence>
<comment type="caution">
    <text evidence="1">The sequence shown here is derived from an EMBL/GenBank/DDBJ whole genome shotgun (WGS) entry which is preliminary data.</text>
</comment>
<evidence type="ECO:0000313" key="2">
    <source>
        <dbReference type="Proteomes" id="UP000005025"/>
    </source>
</evidence>
<accession>H1LHS3</accession>
<dbReference type="AlphaFoldDB" id="H1LHS3"/>
<dbReference type="HOGENOM" id="CLU_3235231_0_0_9"/>
<proteinExistence type="predicted"/>
<gene>
    <name evidence="1" type="ORF">HMPREF9104_02164</name>
</gene>
<name>H1LHS3_9LACO</name>
<dbReference type="Proteomes" id="UP000005025">
    <property type="component" value="Unassembled WGS sequence"/>
</dbReference>
<organism evidence="1 2">
    <name type="scientific">Lentilactobacillus kisonensis F0435</name>
    <dbReference type="NCBI Taxonomy" id="797516"/>
    <lineage>
        <taxon>Bacteria</taxon>
        <taxon>Bacillati</taxon>
        <taxon>Bacillota</taxon>
        <taxon>Bacilli</taxon>
        <taxon>Lactobacillales</taxon>
        <taxon>Lactobacillaceae</taxon>
        <taxon>Lentilactobacillus</taxon>
    </lineage>
</organism>
<evidence type="ECO:0000313" key="1">
    <source>
        <dbReference type="EMBL" id="EHO50207.1"/>
    </source>
</evidence>